<dbReference type="InterPro" id="IPR017520">
    <property type="entry name" value="CHP03086"/>
</dbReference>
<dbReference type="AlphaFoldDB" id="A0A7W7L5L0"/>
<accession>A0A7W7L5L0</accession>
<keyword evidence="3" id="KW-1185">Reference proteome</keyword>
<dbReference type="SUPFAM" id="SSF109854">
    <property type="entry name" value="DinB/YfiT-like putative metalloenzymes"/>
    <property type="match status" value="1"/>
</dbReference>
<dbReference type="RefSeq" id="WP_229667433.1">
    <property type="nucleotide sequence ID" value="NZ_BMLA01000007.1"/>
</dbReference>
<dbReference type="InterPro" id="IPR034660">
    <property type="entry name" value="DinB/YfiT-like"/>
</dbReference>
<dbReference type="Gene3D" id="1.20.120.450">
    <property type="entry name" value="dinb family like domain"/>
    <property type="match status" value="1"/>
</dbReference>
<proteinExistence type="predicted"/>
<dbReference type="NCBIfam" id="TIGR03086">
    <property type="entry name" value="TIGR03086 family metal-binding protein"/>
    <property type="match status" value="1"/>
</dbReference>
<evidence type="ECO:0000259" key="1">
    <source>
        <dbReference type="Pfam" id="PF11716"/>
    </source>
</evidence>
<sequence>MTAETTIEGRWKACAEPFTQLVRSVTDWEAPTPCKGWNARDLLDHVITSERDFAARQGREIPVFDGSRNELWTQWVKHASAVRALAGDRTFVMRPLGTATGEMTVGEALLHYHGFDLLVHRWDLARSQGQDIRFTDAELDKIERALDSFGEQAYQPGILAGPLRAPEGADRQARVLARLGRSA</sequence>
<organism evidence="2 3">
    <name type="scientific">Micrococcus flavus</name>
    <dbReference type="NCBI Taxonomy" id="384602"/>
    <lineage>
        <taxon>Bacteria</taxon>
        <taxon>Bacillati</taxon>
        <taxon>Actinomycetota</taxon>
        <taxon>Actinomycetes</taxon>
        <taxon>Micrococcales</taxon>
        <taxon>Micrococcaceae</taxon>
        <taxon>Micrococcus</taxon>
    </lineage>
</organism>
<name>A0A7W7L5L0_9MICC</name>
<evidence type="ECO:0000313" key="2">
    <source>
        <dbReference type="EMBL" id="MBB4883919.1"/>
    </source>
</evidence>
<dbReference type="Pfam" id="PF11716">
    <property type="entry name" value="MDMPI_N"/>
    <property type="match status" value="1"/>
</dbReference>
<dbReference type="GO" id="GO:0046872">
    <property type="term" value="F:metal ion binding"/>
    <property type="evidence" value="ECO:0007669"/>
    <property type="project" value="InterPro"/>
</dbReference>
<dbReference type="NCBIfam" id="TIGR03083">
    <property type="entry name" value="maleylpyruvate isomerase family mycothiol-dependent enzyme"/>
    <property type="match status" value="1"/>
</dbReference>
<dbReference type="InterPro" id="IPR017517">
    <property type="entry name" value="Maleyloyr_isom"/>
</dbReference>
<dbReference type="EMBL" id="JACHMC010000001">
    <property type="protein sequence ID" value="MBB4883919.1"/>
    <property type="molecule type" value="Genomic_DNA"/>
</dbReference>
<gene>
    <name evidence="2" type="ORF">BJ976_002270</name>
</gene>
<protein>
    <submittedName>
        <fullName evidence="2">Uncharacterized protein (TIGR03086 family)</fullName>
    </submittedName>
</protein>
<dbReference type="Proteomes" id="UP000560081">
    <property type="component" value="Unassembled WGS sequence"/>
</dbReference>
<dbReference type="InterPro" id="IPR024344">
    <property type="entry name" value="MDMPI_metal-binding"/>
</dbReference>
<comment type="caution">
    <text evidence="2">The sequence shown here is derived from an EMBL/GenBank/DDBJ whole genome shotgun (WGS) entry which is preliminary data.</text>
</comment>
<reference evidence="2 3" key="1">
    <citation type="submission" date="2020-08" db="EMBL/GenBank/DDBJ databases">
        <title>Sequencing the genomes of 1000 actinobacteria strains.</title>
        <authorList>
            <person name="Klenk H.-P."/>
        </authorList>
    </citation>
    <scope>NUCLEOTIDE SEQUENCE [LARGE SCALE GENOMIC DNA]</scope>
    <source>
        <strain evidence="2 3">DSM 19079</strain>
    </source>
</reference>
<feature type="domain" description="Mycothiol-dependent maleylpyruvate isomerase metal-binding" evidence="1">
    <location>
        <begin position="13"/>
        <end position="125"/>
    </location>
</feature>
<evidence type="ECO:0000313" key="3">
    <source>
        <dbReference type="Proteomes" id="UP000560081"/>
    </source>
</evidence>